<evidence type="ECO:0000256" key="5">
    <source>
        <dbReference type="ARBA" id="ARBA00022989"/>
    </source>
</evidence>
<organism evidence="8 9">
    <name type="scientific">Haloterrigena gelatinilytica</name>
    <dbReference type="NCBI Taxonomy" id="2741724"/>
    <lineage>
        <taxon>Archaea</taxon>
        <taxon>Methanobacteriati</taxon>
        <taxon>Methanobacteriota</taxon>
        <taxon>Stenosarchaea group</taxon>
        <taxon>Halobacteria</taxon>
        <taxon>Halobacteriales</taxon>
        <taxon>Natrialbaceae</taxon>
        <taxon>Haloterrigena</taxon>
    </lineage>
</organism>
<evidence type="ECO:0000256" key="6">
    <source>
        <dbReference type="ARBA" id="ARBA00023136"/>
    </source>
</evidence>
<feature type="transmembrane region" description="Helical" evidence="7">
    <location>
        <begin position="342"/>
        <end position="364"/>
    </location>
</feature>
<gene>
    <name evidence="8" type="ORF">HT576_11120</name>
</gene>
<name>A0A8J8GQ98_9EURY</name>
<comment type="caution">
    <text evidence="8">The sequence shown here is derived from an EMBL/GenBank/DDBJ whole genome shotgun (WGS) entry which is preliminary data.</text>
</comment>
<dbReference type="PANTHER" id="PTHR42775:SF1">
    <property type="entry name" value="PERMEASE RV2963-RELATED"/>
    <property type="match status" value="1"/>
</dbReference>
<evidence type="ECO:0000256" key="4">
    <source>
        <dbReference type="ARBA" id="ARBA00022692"/>
    </source>
</evidence>
<protein>
    <submittedName>
        <fullName evidence="8">Permease</fullName>
    </submittedName>
</protein>
<accession>A0A8J8GQ98</accession>
<reference evidence="8" key="1">
    <citation type="submission" date="2020-06" db="EMBL/GenBank/DDBJ databases">
        <title>Haloterrigena sp. nov., an extremely halophilic archaeon isolated from a saline sediment.</title>
        <authorList>
            <person name="Liu B.-B."/>
        </authorList>
    </citation>
    <scope>NUCLEOTIDE SEQUENCE</scope>
    <source>
        <strain evidence="8">SYSU A121-1</strain>
    </source>
</reference>
<keyword evidence="3" id="KW-1003">Cell membrane</keyword>
<comment type="subcellular location">
    <subcellularLocation>
        <location evidence="1">Cell membrane</location>
        <topology evidence="1">Multi-pass membrane protein</topology>
    </subcellularLocation>
</comment>
<dbReference type="Proteomes" id="UP000728647">
    <property type="component" value="Unassembled WGS sequence"/>
</dbReference>
<dbReference type="InterPro" id="IPR053166">
    <property type="entry name" value="UPF0718_permease"/>
</dbReference>
<proteinExistence type="inferred from homology"/>
<dbReference type="GO" id="GO:0005886">
    <property type="term" value="C:plasma membrane"/>
    <property type="evidence" value="ECO:0007669"/>
    <property type="project" value="UniProtKB-SubCell"/>
</dbReference>
<dbReference type="Pfam" id="PF03773">
    <property type="entry name" value="ArsP_1"/>
    <property type="match status" value="1"/>
</dbReference>
<dbReference type="RefSeq" id="WP_174702061.1">
    <property type="nucleotide sequence ID" value="NZ_JABURA010000001.1"/>
</dbReference>
<keyword evidence="5 7" id="KW-1133">Transmembrane helix</keyword>
<evidence type="ECO:0000256" key="7">
    <source>
        <dbReference type="SAM" id="Phobius"/>
    </source>
</evidence>
<keyword evidence="6 7" id="KW-0472">Membrane</keyword>
<dbReference type="InterPro" id="IPR005524">
    <property type="entry name" value="DUF318"/>
</dbReference>
<feature type="transmembrane region" description="Helical" evidence="7">
    <location>
        <begin position="370"/>
        <end position="390"/>
    </location>
</feature>
<keyword evidence="4 7" id="KW-0812">Transmembrane</keyword>
<comment type="similarity">
    <text evidence="2">Belongs to the UPF0718 family.</text>
</comment>
<evidence type="ECO:0000256" key="3">
    <source>
        <dbReference type="ARBA" id="ARBA00022475"/>
    </source>
</evidence>
<evidence type="ECO:0000313" key="9">
    <source>
        <dbReference type="Proteomes" id="UP000728647"/>
    </source>
</evidence>
<evidence type="ECO:0000256" key="1">
    <source>
        <dbReference type="ARBA" id="ARBA00004651"/>
    </source>
</evidence>
<sequence>MHAVIHPVTDAPSLVAAQTRLLVSLAVATVDHGPLRPAAVARGPPTGLGLVSPAPNEGSLEFAARLAGLLGAVLLRLLEAAVIAFEMAWDTWWALVLGFTITGAVQEFVSEDRLTDYLGDDGWREVGYGALFGASSSSCSFSAVATTRSLFTKGASAAASLGAFQFASTDLVLELALVVTLLLGWQFAAAEIVGGLVAVAVLAVVYRRFVPQSWIERARAHARALQEIECATCGMAADPTDEETVAAEFDGERRHFCCGGCRNAYDPSTDREPVTAGPELLSGDRWASATANAIREWDMLWRDVVLGFAIAGLLAAFVPTAWWTAVFGVGAEGSVLRLVSNVVLGAVVGVVTFLCSVGNVPFAVVLWQNGVSFGGVLAFIFADLVILPLVRTYRRYYGTRMAAVIAVAFFLAAVVAGLVVELVFGALGLVPPAGATGGTVSGTYTALFNVVAVPIFAVQVYVALEPEQRVRLGNRLAPHIAGIIIRTQQFLERIAYALEDRGLK</sequence>
<dbReference type="PANTHER" id="PTHR42775">
    <property type="entry name" value="PERMEASE RV2963-RELATED"/>
    <property type="match status" value="1"/>
</dbReference>
<feature type="transmembrane region" description="Helical" evidence="7">
    <location>
        <begin position="402"/>
        <end position="424"/>
    </location>
</feature>
<dbReference type="EMBL" id="JABURA010000001">
    <property type="protein sequence ID" value="NUB91565.1"/>
    <property type="molecule type" value="Genomic_DNA"/>
</dbReference>
<feature type="transmembrane region" description="Helical" evidence="7">
    <location>
        <begin position="444"/>
        <end position="464"/>
    </location>
</feature>
<dbReference type="AlphaFoldDB" id="A0A8J8GQ98"/>
<feature type="transmembrane region" description="Helical" evidence="7">
    <location>
        <begin position="305"/>
        <end position="330"/>
    </location>
</feature>
<evidence type="ECO:0000313" key="8">
    <source>
        <dbReference type="EMBL" id="NUB91565.1"/>
    </source>
</evidence>
<evidence type="ECO:0000256" key="2">
    <source>
        <dbReference type="ARBA" id="ARBA00006386"/>
    </source>
</evidence>
<dbReference type="OrthoDB" id="37898at2157"/>